<evidence type="ECO:0000256" key="7">
    <source>
        <dbReference type="ARBA" id="ARBA00023014"/>
    </source>
</evidence>
<dbReference type="PROSITE" id="PS51379">
    <property type="entry name" value="4FE4S_FER_2"/>
    <property type="match status" value="1"/>
</dbReference>
<keyword evidence="7" id="KW-0411">Iron-sulfur</keyword>
<dbReference type="InterPro" id="IPR009051">
    <property type="entry name" value="Helical_ferredxn"/>
</dbReference>
<keyword evidence="3" id="KW-0479">Metal-binding</keyword>
<organism evidence="9 10">
    <name type="scientific">Symbiobacterium terraclitae</name>
    <dbReference type="NCBI Taxonomy" id="557451"/>
    <lineage>
        <taxon>Bacteria</taxon>
        <taxon>Bacillati</taxon>
        <taxon>Bacillota</taxon>
        <taxon>Clostridia</taxon>
        <taxon>Eubacteriales</taxon>
        <taxon>Symbiobacteriaceae</taxon>
        <taxon>Symbiobacterium</taxon>
    </lineage>
</organism>
<keyword evidence="4" id="KW-0677">Repeat</keyword>
<evidence type="ECO:0000256" key="2">
    <source>
        <dbReference type="ARBA" id="ARBA00022485"/>
    </source>
</evidence>
<dbReference type="Proteomes" id="UP001519289">
    <property type="component" value="Unassembled WGS sequence"/>
</dbReference>
<keyword evidence="10" id="KW-1185">Reference proteome</keyword>
<keyword evidence="5" id="KW-0249">Electron transport</keyword>
<evidence type="ECO:0000256" key="1">
    <source>
        <dbReference type="ARBA" id="ARBA00022448"/>
    </source>
</evidence>
<dbReference type="SUPFAM" id="SSF46548">
    <property type="entry name" value="alpha-helical ferredoxin"/>
    <property type="match status" value="1"/>
</dbReference>
<sequence>MAADPHNVPDFKTRIAKALGDERLRGAVRYTADNLRTKRNAVVADLNEQAAQRMAIGSFAELRRQARRIKEHTLKHLDYYLEQAAERIRQNGGTVHWAGSAADVVRIAEEIAERRQAKRVIKSKSMASEEVMFNHALEAKGVEVVESDLGEYIIQLAHETPAHIVIPAIHKTRRQIADMFGAVAGRELTTDTPTLTKFARETLRKKFMAADIGVSGANFLVAESGTICLVTNEGNGRLTTSVPPVHVAIVGIEKLVPTLEDLAVVLGLLPRSATGQKITTYFNMITGPRRPGEPDGPEELHVIFLDNGRTNLLGSKYEEALMCIRCGACLNVCPVYRNIGGHAYGSIYPGPIGSVISPLLNDLGAWTDLPQASSLCGACHEACPMGIHLHEHLVSLRMDTVAMGKADPGFTRVMKLWMAAWRRPAIYRMAAKLGRVAMRPFVKKRADGTEVAESLPGPFAAWTNTRNFPPIASRTFHERWSDLEKEGKR</sequence>
<protein>
    <submittedName>
        <fullName evidence="9">L-lactate dehydrogenase complex protein LldF</fullName>
    </submittedName>
</protein>
<dbReference type="Gene3D" id="1.10.1060.10">
    <property type="entry name" value="Alpha-helical ferredoxin"/>
    <property type="match status" value="1"/>
</dbReference>
<keyword evidence="1" id="KW-0813">Transport</keyword>
<dbReference type="EMBL" id="JAGGLG010000045">
    <property type="protein sequence ID" value="MBP2020045.1"/>
    <property type="molecule type" value="Genomic_DNA"/>
</dbReference>
<dbReference type="PANTHER" id="PTHR47153:SF2">
    <property type="entry name" value="LACTATE UTILIZATION PROTEIN B"/>
    <property type="match status" value="1"/>
</dbReference>
<dbReference type="PROSITE" id="PS00198">
    <property type="entry name" value="4FE4S_FER_1"/>
    <property type="match status" value="1"/>
</dbReference>
<dbReference type="NCBIfam" id="TIGR00273">
    <property type="entry name" value="LutB/LldF family L-lactate oxidation iron-sulfur protein"/>
    <property type="match status" value="1"/>
</dbReference>
<dbReference type="RefSeq" id="WP_209468148.1">
    <property type="nucleotide sequence ID" value="NZ_JAGGLG010000045.1"/>
</dbReference>
<dbReference type="Pfam" id="PF13183">
    <property type="entry name" value="Fer4_8"/>
    <property type="match status" value="1"/>
</dbReference>
<evidence type="ECO:0000256" key="4">
    <source>
        <dbReference type="ARBA" id="ARBA00022737"/>
    </source>
</evidence>
<reference evidence="9 10" key="1">
    <citation type="submission" date="2021-03" db="EMBL/GenBank/DDBJ databases">
        <title>Genomic Encyclopedia of Type Strains, Phase IV (KMG-IV): sequencing the most valuable type-strain genomes for metagenomic binning, comparative biology and taxonomic classification.</title>
        <authorList>
            <person name="Goeker M."/>
        </authorList>
    </citation>
    <scope>NUCLEOTIDE SEQUENCE [LARGE SCALE GENOMIC DNA]</scope>
    <source>
        <strain evidence="9 10">DSM 27138</strain>
    </source>
</reference>
<evidence type="ECO:0000256" key="6">
    <source>
        <dbReference type="ARBA" id="ARBA00023004"/>
    </source>
</evidence>
<name>A0ABS4JWY6_9FIRM</name>
<dbReference type="Pfam" id="PF11870">
    <property type="entry name" value="LutB_C"/>
    <property type="match status" value="1"/>
</dbReference>
<evidence type="ECO:0000259" key="8">
    <source>
        <dbReference type="PROSITE" id="PS51379"/>
    </source>
</evidence>
<gene>
    <name evidence="9" type="ORF">J2Z79_003499</name>
</gene>
<accession>A0ABS4JWY6</accession>
<dbReference type="InterPro" id="IPR024185">
    <property type="entry name" value="FTHF_cligase-like_sf"/>
</dbReference>
<dbReference type="InterPro" id="IPR003741">
    <property type="entry name" value="LUD_dom"/>
</dbReference>
<dbReference type="InterPro" id="IPR037171">
    <property type="entry name" value="NagB/RpiA_transferase-like"/>
</dbReference>
<evidence type="ECO:0000313" key="10">
    <source>
        <dbReference type="Proteomes" id="UP001519289"/>
    </source>
</evidence>
<comment type="caution">
    <text evidence="9">The sequence shown here is derived from an EMBL/GenBank/DDBJ whole genome shotgun (WGS) entry which is preliminary data.</text>
</comment>
<evidence type="ECO:0000313" key="9">
    <source>
        <dbReference type="EMBL" id="MBP2020045.1"/>
    </source>
</evidence>
<dbReference type="InterPro" id="IPR017900">
    <property type="entry name" value="4Fe4S_Fe_S_CS"/>
</dbReference>
<dbReference type="InterPro" id="IPR004452">
    <property type="entry name" value="LutB/LldF"/>
</dbReference>
<dbReference type="Pfam" id="PF02589">
    <property type="entry name" value="LUD_dom"/>
    <property type="match status" value="1"/>
</dbReference>
<dbReference type="Gene3D" id="3.40.50.10420">
    <property type="entry name" value="NagB/RpiA/CoA transferase-like"/>
    <property type="match status" value="1"/>
</dbReference>
<evidence type="ECO:0000256" key="5">
    <source>
        <dbReference type="ARBA" id="ARBA00022982"/>
    </source>
</evidence>
<dbReference type="SUPFAM" id="SSF100950">
    <property type="entry name" value="NagB/RpiA/CoA transferase-like"/>
    <property type="match status" value="1"/>
</dbReference>
<keyword evidence="6" id="KW-0408">Iron</keyword>
<proteinExistence type="predicted"/>
<evidence type="ECO:0000256" key="3">
    <source>
        <dbReference type="ARBA" id="ARBA00022723"/>
    </source>
</evidence>
<keyword evidence="2" id="KW-0004">4Fe-4S</keyword>
<feature type="domain" description="4Fe-4S ferredoxin-type" evidence="8">
    <location>
        <begin position="313"/>
        <end position="344"/>
    </location>
</feature>
<dbReference type="InterPro" id="IPR017896">
    <property type="entry name" value="4Fe4S_Fe-S-bd"/>
</dbReference>
<dbReference type="PANTHER" id="PTHR47153">
    <property type="entry name" value="LACTATE UTILIZATION PROTEIN B"/>
    <property type="match status" value="1"/>
</dbReference>
<dbReference type="InterPro" id="IPR024569">
    <property type="entry name" value="LutB_C"/>
</dbReference>